<dbReference type="GO" id="GO:0003677">
    <property type="term" value="F:DNA binding"/>
    <property type="evidence" value="ECO:0007669"/>
    <property type="project" value="UniProtKB-KW"/>
</dbReference>
<dbReference type="SUPFAM" id="SSF47413">
    <property type="entry name" value="lambda repressor-like DNA-binding domains"/>
    <property type="match status" value="1"/>
</dbReference>
<name>A0A8S5UCY3_9CAUD</name>
<evidence type="ECO:0000256" key="1">
    <source>
        <dbReference type="ARBA" id="ARBA00023125"/>
    </source>
</evidence>
<dbReference type="InterPro" id="IPR010982">
    <property type="entry name" value="Lambda_DNA-bd_dom_sf"/>
</dbReference>
<dbReference type="PANTHER" id="PTHR46558:SF11">
    <property type="entry name" value="HTH-TYPE TRANSCRIPTIONAL REGULATOR XRE"/>
    <property type="match status" value="1"/>
</dbReference>
<evidence type="ECO:0000313" key="4">
    <source>
        <dbReference type="EMBL" id="DAF92337.1"/>
    </source>
</evidence>
<accession>A0A8S5UCY3</accession>
<reference evidence="4" key="1">
    <citation type="journal article" date="2021" name="Proc. Natl. Acad. Sci. U.S.A.">
        <title>A Catalog of Tens of Thousands of Viruses from Human Metagenomes Reveals Hidden Associations with Chronic Diseases.</title>
        <authorList>
            <person name="Tisza M.J."/>
            <person name="Buck C.B."/>
        </authorList>
    </citation>
    <scope>NUCLEOTIDE SEQUENCE</scope>
    <source>
        <strain evidence="4">CtOpw2</strain>
    </source>
</reference>
<dbReference type="PANTHER" id="PTHR46558">
    <property type="entry name" value="TRACRIPTIONAL REGULATORY PROTEIN-RELATED-RELATED"/>
    <property type="match status" value="1"/>
</dbReference>
<organism evidence="4">
    <name type="scientific">Myoviridae sp. ctOpw2</name>
    <dbReference type="NCBI Taxonomy" id="2825093"/>
    <lineage>
        <taxon>Viruses</taxon>
        <taxon>Duplodnaviria</taxon>
        <taxon>Heunggongvirae</taxon>
        <taxon>Uroviricota</taxon>
        <taxon>Caudoviricetes</taxon>
    </lineage>
</organism>
<feature type="domain" description="HTH cro/C1-type" evidence="3">
    <location>
        <begin position="9"/>
        <end position="63"/>
    </location>
</feature>
<dbReference type="CDD" id="cd00093">
    <property type="entry name" value="HTH_XRE"/>
    <property type="match status" value="1"/>
</dbReference>
<feature type="region of interest" description="Disordered" evidence="2">
    <location>
        <begin position="112"/>
        <end position="135"/>
    </location>
</feature>
<evidence type="ECO:0000259" key="3">
    <source>
        <dbReference type="PROSITE" id="PS50943"/>
    </source>
</evidence>
<protein>
    <submittedName>
        <fullName evidence="4">Transcriptional repressor DicA</fullName>
    </submittedName>
</protein>
<evidence type="ECO:0000256" key="2">
    <source>
        <dbReference type="SAM" id="MobiDB-lite"/>
    </source>
</evidence>
<dbReference type="Pfam" id="PF01381">
    <property type="entry name" value="HTH_3"/>
    <property type="match status" value="1"/>
</dbReference>
<dbReference type="InterPro" id="IPR001387">
    <property type="entry name" value="Cro/C1-type_HTH"/>
</dbReference>
<dbReference type="Gene3D" id="1.10.260.40">
    <property type="entry name" value="lambda repressor-like DNA-binding domains"/>
    <property type="match status" value="1"/>
</dbReference>
<proteinExistence type="predicted"/>
<keyword evidence="1" id="KW-0238">DNA-binding</keyword>
<dbReference type="EMBL" id="BK016065">
    <property type="protein sequence ID" value="DAF92337.1"/>
    <property type="molecule type" value="Genomic_DNA"/>
</dbReference>
<sequence length="135" mass="15067">MDLMIGERIKNRRKELHLTGKQIKDAVGISTGNLSDIENGKILPSSSALIGLSKVLECSCDYILLGKSHISESSSNSNIRDSERILLEQFRNLPDDDQEEILMMVQLKYNRTQKSKEAEVTSSISRSGNDIDEIA</sequence>
<dbReference type="PROSITE" id="PS50943">
    <property type="entry name" value="HTH_CROC1"/>
    <property type="match status" value="1"/>
</dbReference>
<dbReference type="SMART" id="SM00530">
    <property type="entry name" value="HTH_XRE"/>
    <property type="match status" value="1"/>
</dbReference>